<feature type="chain" id="PRO_5021772517" evidence="1">
    <location>
        <begin position="28"/>
        <end position="152"/>
    </location>
</feature>
<evidence type="ECO:0000313" key="2">
    <source>
        <dbReference type="EMBL" id="TWG00744.1"/>
    </source>
</evidence>
<name>A0A561UN39_9ACTN</name>
<dbReference type="Gene3D" id="3.10.450.50">
    <property type="match status" value="1"/>
</dbReference>
<keyword evidence="1" id="KW-0732">Signal</keyword>
<evidence type="ECO:0000256" key="1">
    <source>
        <dbReference type="SAM" id="SignalP"/>
    </source>
</evidence>
<reference evidence="2 3" key="1">
    <citation type="submission" date="2019-06" db="EMBL/GenBank/DDBJ databases">
        <title>Sequencing the genomes of 1000 actinobacteria strains.</title>
        <authorList>
            <person name="Klenk H.-P."/>
        </authorList>
    </citation>
    <scope>NUCLEOTIDE SEQUENCE [LARGE SCALE GENOMIC DNA]</scope>
    <source>
        <strain evidence="2 3">DSM 44826</strain>
    </source>
</reference>
<feature type="signal peptide" evidence="1">
    <location>
        <begin position="1"/>
        <end position="27"/>
    </location>
</feature>
<keyword evidence="3" id="KW-1185">Reference proteome</keyword>
<comment type="caution">
    <text evidence="2">The sequence shown here is derived from an EMBL/GenBank/DDBJ whole genome shotgun (WGS) entry which is preliminary data.</text>
</comment>
<organism evidence="2 3">
    <name type="scientific">Kitasatospora viridis</name>
    <dbReference type="NCBI Taxonomy" id="281105"/>
    <lineage>
        <taxon>Bacteria</taxon>
        <taxon>Bacillati</taxon>
        <taxon>Actinomycetota</taxon>
        <taxon>Actinomycetes</taxon>
        <taxon>Kitasatosporales</taxon>
        <taxon>Streptomycetaceae</taxon>
        <taxon>Kitasatospora</taxon>
    </lineage>
</organism>
<proteinExistence type="predicted"/>
<dbReference type="Proteomes" id="UP000317940">
    <property type="component" value="Unassembled WGS sequence"/>
</dbReference>
<protein>
    <submittedName>
        <fullName evidence="2">Uncharacterized protein</fullName>
    </submittedName>
</protein>
<dbReference type="AlphaFoldDB" id="A0A561UN39"/>
<accession>A0A561UN39</accession>
<sequence>MIRLRTATAAVFALSLAGLLAPAPALAADTTAGPQASQSQQALTPAELQVDHFFSAYRDDILNGDPAGAYDVRRQYLTDYLNGQLDQWAADNNADPVFRAQNTPVGWSVAQGDSGAGHTTVYLTEDWGDGSTTQVNYQLRLADLVIDDLRNG</sequence>
<evidence type="ECO:0000313" key="3">
    <source>
        <dbReference type="Proteomes" id="UP000317940"/>
    </source>
</evidence>
<dbReference type="OrthoDB" id="3871936at2"/>
<gene>
    <name evidence="2" type="ORF">FHX73_114624</name>
</gene>
<dbReference type="RefSeq" id="WP_145906796.1">
    <property type="nucleotide sequence ID" value="NZ_BAAAMZ010000003.1"/>
</dbReference>
<dbReference type="EMBL" id="VIWT01000001">
    <property type="protein sequence ID" value="TWG00744.1"/>
    <property type="molecule type" value="Genomic_DNA"/>
</dbReference>